<dbReference type="SUPFAM" id="SSF48065">
    <property type="entry name" value="DBL homology domain (DH-domain)"/>
    <property type="match status" value="1"/>
</dbReference>
<organism evidence="3 4">
    <name type="scientific">Rhodofomes roseus</name>
    <dbReference type="NCBI Taxonomy" id="34475"/>
    <lineage>
        <taxon>Eukaryota</taxon>
        <taxon>Fungi</taxon>
        <taxon>Dikarya</taxon>
        <taxon>Basidiomycota</taxon>
        <taxon>Agaricomycotina</taxon>
        <taxon>Agaricomycetes</taxon>
        <taxon>Polyporales</taxon>
        <taxon>Rhodofomes</taxon>
    </lineage>
</organism>
<dbReference type="Pfam" id="PF00621">
    <property type="entry name" value="RhoGEF"/>
    <property type="match status" value="1"/>
</dbReference>
<gene>
    <name evidence="3" type="ORF">EVJ58_g802</name>
</gene>
<dbReference type="STRING" id="34475.A0A4Y9Z1T7"/>
<dbReference type="PROSITE" id="PS50010">
    <property type="entry name" value="DH_2"/>
    <property type="match status" value="1"/>
</dbReference>
<evidence type="ECO:0000313" key="4">
    <source>
        <dbReference type="Proteomes" id="UP000298390"/>
    </source>
</evidence>
<dbReference type="PANTHER" id="PTHR12673:SF159">
    <property type="entry name" value="LD03170P"/>
    <property type="match status" value="1"/>
</dbReference>
<feature type="compositionally biased region" description="Basic and acidic residues" evidence="1">
    <location>
        <begin position="72"/>
        <end position="90"/>
    </location>
</feature>
<proteinExistence type="predicted"/>
<feature type="compositionally biased region" description="Polar residues" evidence="1">
    <location>
        <begin position="128"/>
        <end position="140"/>
    </location>
</feature>
<comment type="caution">
    <text evidence="3">The sequence shown here is derived from an EMBL/GenBank/DDBJ whole genome shotgun (WGS) entry which is preliminary data.</text>
</comment>
<dbReference type="GO" id="GO:0005737">
    <property type="term" value="C:cytoplasm"/>
    <property type="evidence" value="ECO:0007669"/>
    <property type="project" value="TreeGrafter"/>
</dbReference>
<evidence type="ECO:0000259" key="2">
    <source>
        <dbReference type="PROSITE" id="PS50010"/>
    </source>
</evidence>
<reference evidence="3 4" key="1">
    <citation type="submission" date="2019-01" db="EMBL/GenBank/DDBJ databases">
        <title>Genome sequencing of the rare red list fungi Fomitopsis rosea.</title>
        <authorList>
            <person name="Buettner E."/>
            <person name="Kellner H."/>
        </authorList>
    </citation>
    <scope>NUCLEOTIDE SEQUENCE [LARGE SCALE GENOMIC DNA]</scope>
    <source>
        <strain evidence="3 4">DSM 105464</strain>
    </source>
</reference>
<protein>
    <recommendedName>
        <fullName evidence="2">DH domain-containing protein</fullName>
    </recommendedName>
</protein>
<feature type="region of interest" description="Disordered" evidence="1">
    <location>
        <begin position="128"/>
        <end position="261"/>
    </location>
</feature>
<feature type="compositionally biased region" description="Basic and acidic residues" evidence="1">
    <location>
        <begin position="39"/>
        <end position="56"/>
    </location>
</feature>
<dbReference type="InterPro" id="IPR000219">
    <property type="entry name" value="DH_dom"/>
</dbReference>
<dbReference type="GO" id="GO:0005085">
    <property type="term" value="F:guanyl-nucleotide exchange factor activity"/>
    <property type="evidence" value="ECO:0007669"/>
    <property type="project" value="InterPro"/>
</dbReference>
<dbReference type="InterPro" id="IPR035899">
    <property type="entry name" value="DBL_dom_sf"/>
</dbReference>
<feature type="compositionally biased region" description="Acidic residues" evidence="1">
    <location>
        <begin position="150"/>
        <end position="203"/>
    </location>
</feature>
<feature type="compositionally biased region" description="Acidic residues" evidence="1">
    <location>
        <begin position="16"/>
        <end position="32"/>
    </location>
</feature>
<feature type="region of interest" description="Disordered" evidence="1">
    <location>
        <begin position="1"/>
        <end position="91"/>
    </location>
</feature>
<evidence type="ECO:0000256" key="1">
    <source>
        <dbReference type="SAM" id="MobiDB-lite"/>
    </source>
</evidence>
<dbReference type="SMART" id="SM00325">
    <property type="entry name" value="RhoGEF"/>
    <property type="match status" value="1"/>
</dbReference>
<dbReference type="AlphaFoldDB" id="A0A4Y9Z1T7"/>
<feature type="domain" description="DH" evidence="2">
    <location>
        <begin position="430"/>
        <end position="589"/>
    </location>
</feature>
<dbReference type="EMBL" id="SEKV01000023">
    <property type="protein sequence ID" value="TFY68796.1"/>
    <property type="molecule type" value="Genomic_DNA"/>
</dbReference>
<sequence length="982" mass="110607">MSPRVDAGQRCYPEDVHDEEEESVYDDEDDASSEASDIEPSKDFDPRTSYAEDDHTPNAPAQSLRNRHSFTRSRERISDASPDRHNDRRLSGLVDGLQAAYGVRCSPGKSVLSQSESDVYYEQGLAIGTSSDFPNSSGDVSFNVAHREDEPEEDVDGDEERSEYSESEESFSIVVDDEEEEDNQFFIPAEDDPEEAVILESDDCTERERQAFGIPRSLSFGAGHSSGVSQPTASGAKNRPSALLRSESDESLSGGPSAMTRESSYMAAVWRESAGKDVLSKGAHELFEVLAFRSRDEEADEVERPKERRDRSLSRQSRPRSRSRQREERPSSRQDYQPPNPSGEEARQVSQARPSRRKERQPVSPATCEHAPDNRNSEIVRPQALTHEAILQTSQTNPLPAPSPQGNWRSTFHIDVYDSLLARHGPMEMQRQEIVYELLQTERDFVRRLRAMTSAFIVPLRVHASKTWLPGVPTQVSRLFDWLEDILNLHTSLLRVLKNTSRAWHANKVVGEVASSLLPLIPRLEVHQPYLVRVDEVRGLVVMWAQDKHSQFGEYIRLSEEEGLCDGWSLEQCLQIPVHRLTTYLTMFKVGHMFMYVVPNSPRSAQRLLDTTHRQHPDYLATLSLLRSAQMMIHVMEEVRVREEEYDFVKAIATRILGPDAAAHLAIRERRLLYQGLLHLSSSDAALKVEPQPVAPTVQVNGRPVHHSIDDEQDKAERGRRLATAIHDWHVKRARSESISSSASSSFSLWSHDSLTSNVTPNTPMSDIHPPSLEATTGAVQVLVFTDMVLLVTPSYDDQSGGTQWQLLSGAGLSRILDVRIDTNGRDRAVVLDLIPLDIQELSLSLHSRAGAVVELRLELPHLRGDNEQDWFAALQRSRTTTLHSLSFAPPSPEDVLQGPVGDYEQDTYHCVKSILASGLPMPKSPSMQLDEGNIQQALHDNSEQEREERGWWSLRFHQVLREFQRQQDAGVLLGPTPYVLK</sequence>
<dbReference type="Gene3D" id="1.20.900.10">
    <property type="entry name" value="Dbl homology (DH) domain"/>
    <property type="match status" value="1"/>
</dbReference>
<feature type="compositionally biased region" description="Basic and acidic residues" evidence="1">
    <location>
        <begin position="302"/>
        <end position="313"/>
    </location>
</feature>
<accession>A0A4Y9Z1T7</accession>
<name>A0A4Y9Z1T7_9APHY</name>
<dbReference type="InterPro" id="IPR051092">
    <property type="entry name" value="FYVE_RhoGEF_PH"/>
</dbReference>
<evidence type="ECO:0000313" key="3">
    <source>
        <dbReference type="EMBL" id="TFY68796.1"/>
    </source>
</evidence>
<feature type="region of interest" description="Disordered" evidence="1">
    <location>
        <begin position="290"/>
        <end position="376"/>
    </location>
</feature>
<feature type="compositionally biased region" description="Polar residues" evidence="1">
    <location>
        <begin position="226"/>
        <end position="235"/>
    </location>
</feature>
<dbReference type="PANTHER" id="PTHR12673">
    <property type="entry name" value="FACIOGENITAL DYSPLASIA PROTEIN"/>
    <property type="match status" value="1"/>
</dbReference>
<dbReference type="Proteomes" id="UP000298390">
    <property type="component" value="Unassembled WGS sequence"/>
</dbReference>